<keyword evidence="2" id="KW-1185">Reference proteome</keyword>
<accession>A0ACC0AEL4</accession>
<reference evidence="2" key="1">
    <citation type="journal article" date="2023" name="Nat. Plants">
        <title>Single-cell RNA sequencing provides a high-resolution roadmap for understanding the multicellular compartmentation of specialized metabolism.</title>
        <authorList>
            <person name="Sun S."/>
            <person name="Shen X."/>
            <person name="Li Y."/>
            <person name="Li Y."/>
            <person name="Wang S."/>
            <person name="Li R."/>
            <person name="Zhang H."/>
            <person name="Shen G."/>
            <person name="Guo B."/>
            <person name="Wei J."/>
            <person name="Xu J."/>
            <person name="St-Pierre B."/>
            <person name="Chen S."/>
            <person name="Sun C."/>
        </authorList>
    </citation>
    <scope>NUCLEOTIDE SEQUENCE [LARGE SCALE GENOMIC DNA]</scope>
</reference>
<dbReference type="Proteomes" id="UP001060085">
    <property type="component" value="Linkage Group LG06"/>
</dbReference>
<gene>
    <name evidence="1" type="ORF">M9H77_26739</name>
</gene>
<dbReference type="EMBL" id="CM044706">
    <property type="protein sequence ID" value="KAI5657946.1"/>
    <property type="molecule type" value="Genomic_DNA"/>
</dbReference>
<name>A0ACC0AEL4_CATRO</name>
<evidence type="ECO:0000313" key="1">
    <source>
        <dbReference type="EMBL" id="KAI5657946.1"/>
    </source>
</evidence>
<protein>
    <submittedName>
        <fullName evidence="1">Uncharacterized protein</fullName>
    </submittedName>
</protein>
<proteinExistence type="predicted"/>
<comment type="caution">
    <text evidence="1">The sequence shown here is derived from an EMBL/GenBank/DDBJ whole genome shotgun (WGS) entry which is preliminary data.</text>
</comment>
<sequence>MLIFGATTATTSCCSYGGYSVICQQRRQHHYKKGEAVTCMISSGGDVKRRSSHWTSPLPMQMMKAAVAVSAVSLAVMLAVVEADANSMEIGTPQLESEETGTLSNVPQTLSTDDCISGDCKKTRIQRPKSRKAEVCTIKCVTTCIQGGLGSPGEGPLNASGGFQARIPKPSILFGRVL</sequence>
<organism evidence="1 2">
    <name type="scientific">Catharanthus roseus</name>
    <name type="common">Madagascar periwinkle</name>
    <name type="synonym">Vinca rosea</name>
    <dbReference type="NCBI Taxonomy" id="4058"/>
    <lineage>
        <taxon>Eukaryota</taxon>
        <taxon>Viridiplantae</taxon>
        <taxon>Streptophyta</taxon>
        <taxon>Embryophyta</taxon>
        <taxon>Tracheophyta</taxon>
        <taxon>Spermatophyta</taxon>
        <taxon>Magnoliopsida</taxon>
        <taxon>eudicotyledons</taxon>
        <taxon>Gunneridae</taxon>
        <taxon>Pentapetalae</taxon>
        <taxon>asterids</taxon>
        <taxon>lamiids</taxon>
        <taxon>Gentianales</taxon>
        <taxon>Apocynaceae</taxon>
        <taxon>Rauvolfioideae</taxon>
        <taxon>Vinceae</taxon>
        <taxon>Catharanthinae</taxon>
        <taxon>Catharanthus</taxon>
    </lineage>
</organism>
<evidence type="ECO:0000313" key="2">
    <source>
        <dbReference type="Proteomes" id="UP001060085"/>
    </source>
</evidence>